<reference evidence="2" key="1">
    <citation type="submission" date="2017-02" db="EMBL/GenBank/DDBJ databases">
        <authorList>
            <person name="Varghese N."/>
            <person name="Submissions S."/>
        </authorList>
    </citation>
    <scope>NUCLEOTIDE SEQUENCE [LARGE SCALE GENOMIC DNA]</scope>
    <source>
        <strain evidence="2">USBA 833</strain>
    </source>
</reference>
<dbReference type="EMBL" id="FUYH01000007">
    <property type="protein sequence ID" value="SKA86390.1"/>
    <property type="molecule type" value="Genomic_DNA"/>
</dbReference>
<dbReference type="STRING" id="1147123.SAMN05443428_10780"/>
<dbReference type="Proteomes" id="UP000190105">
    <property type="component" value="Unassembled WGS sequence"/>
</dbReference>
<gene>
    <name evidence="1" type="ORF">SAMN05443428_10780</name>
</gene>
<dbReference type="Pfam" id="PF12611">
    <property type="entry name" value="Flagellar_put"/>
    <property type="match status" value="1"/>
</dbReference>
<evidence type="ECO:0000313" key="2">
    <source>
        <dbReference type="Proteomes" id="UP000190105"/>
    </source>
</evidence>
<keyword evidence="1" id="KW-0966">Cell projection</keyword>
<evidence type="ECO:0000313" key="1">
    <source>
        <dbReference type="EMBL" id="SKA86390.1"/>
    </source>
</evidence>
<keyword evidence="2" id="KW-1185">Reference proteome</keyword>
<protein>
    <submittedName>
        <fullName evidence="1">Flagellar operon protein</fullName>
    </submittedName>
</protein>
<proteinExistence type="predicted"/>
<keyword evidence="1" id="KW-0969">Cilium</keyword>
<dbReference type="InterPro" id="IPR013367">
    <property type="entry name" value="Flagellar_put"/>
</dbReference>
<name>A0A1T4X9W9_9CLOT</name>
<dbReference type="NCBIfam" id="TIGR02530">
    <property type="entry name" value="flg_new"/>
    <property type="match status" value="1"/>
</dbReference>
<keyword evidence="1" id="KW-0282">Flagellum</keyword>
<organism evidence="1 2">
    <name type="scientific">Caloramator quimbayensis</name>
    <dbReference type="NCBI Taxonomy" id="1147123"/>
    <lineage>
        <taxon>Bacteria</taxon>
        <taxon>Bacillati</taxon>
        <taxon>Bacillota</taxon>
        <taxon>Clostridia</taxon>
        <taxon>Eubacteriales</taxon>
        <taxon>Clostridiaceae</taxon>
        <taxon>Caloramator</taxon>
    </lineage>
</organism>
<dbReference type="AlphaFoldDB" id="A0A1T4X9W9"/>
<accession>A0A1T4X9W9</accession>
<sequence length="120" mass="13768">MINRIEKDINFKNYEIDKKINRAVEFSKVLERVTKNNDLKISAHAAERLKERSINLTEKDIKNLMDAMDKIKNKGGREALILYNDLAFITSVRNNTIITAVDSKSLKDNVFTNIDSAIII</sequence>
<dbReference type="OrthoDB" id="165650at2"/>